<dbReference type="GeneID" id="90589693"/>
<gene>
    <name evidence="1" type="ORF">SVXNc_0258</name>
</gene>
<evidence type="ECO:0000313" key="2">
    <source>
        <dbReference type="Proteomes" id="UP001218034"/>
    </source>
</evidence>
<organism evidence="1 2">
    <name type="scientific">Candidatus Nanohalococcus occultus</name>
    <dbReference type="NCBI Taxonomy" id="2978047"/>
    <lineage>
        <taxon>Archaea</taxon>
        <taxon>Candidatus Nanohalarchaeota</taxon>
        <taxon>Candidatus Nanohalarchaeota incertae sedis</taxon>
        <taxon>Candidatus Nanohalococcus</taxon>
    </lineage>
</organism>
<protein>
    <submittedName>
        <fullName evidence="1">Uncharacterized protein</fullName>
    </submittedName>
</protein>
<sequence>MGMKGFYFSFDSLLALGILTASLLLVAQYSNVQNTGFEANTVDYRGAGTAGKDAMKLGSQQSFSAFNESYRQELVDQTVMEESDLDRTILDGMTLLWAARNTSYTREVAEKYFDRKIPEKYEYRIQVNESGRGDILYRTSEMPDDAAAVASISRLVSGHRIDRPSEGFQARARATEVRKNTTQIVSLPAMGYANENGKLEIDKKFNITNPDEIYNAVMYLNIEYNGDTIVEQFKLNGVQKKNDYSIIHDYQDDTALIKFNLTDAVQPGENSVYIRFKGDASQSQPTDLQPGGMLRVKYRKDKVRIPDSRLRHERIYMENLTAETPGNGQSGIFKVESFEIPENAEFINATINLEARGLDSGNCGYDGGWFGPYYDWDFKTIFNGQTLEQSCASGSLSRTYQLDSSDVRKGTNVFTVYLESLGDTFWGGETVSLYSDYESDDSSYIDVYYNVSDEQLRFGQIQVTAAEEMGGGIEEPKVYSKEFEYTDLASTEVYIAQRYSNTVHLEVDNGSGYTNIFTSPEVRASPTRLTVDPSYFNLEGENRIRMYDSGPDIVKFYPESTFKWTVWVPSQVGYGELYSNQSAAVQDAQNRLEDTLGPFVDATGISTSQVSTGDQPYIWGPASLKLVVWDE</sequence>
<proteinExistence type="predicted"/>
<accession>A0ABY8CIU4</accession>
<dbReference type="Proteomes" id="UP001218034">
    <property type="component" value="Chromosome"/>
</dbReference>
<reference evidence="1 2" key="1">
    <citation type="submission" date="2022-09" db="EMBL/GenBank/DDBJ databases">
        <title>Xylan utilization by haloarchaea-nanohaloarchaea associations.</title>
        <authorList>
            <person name="Yakimov M."/>
        </authorList>
    </citation>
    <scope>NUCLEOTIDE SEQUENCE [LARGE SCALE GENOMIC DNA]</scope>
    <source>
        <strain evidence="1 2">SVXNc</strain>
    </source>
</reference>
<dbReference type="RefSeq" id="WP_347722157.1">
    <property type="nucleotide sequence ID" value="NZ_CP104395.1"/>
</dbReference>
<dbReference type="EMBL" id="CP104395">
    <property type="protein sequence ID" value="WEL19286.1"/>
    <property type="molecule type" value="Genomic_DNA"/>
</dbReference>
<evidence type="ECO:0000313" key="1">
    <source>
        <dbReference type="EMBL" id="WEL19286.1"/>
    </source>
</evidence>
<keyword evidence="2" id="KW-1185">Reference proteome</keyword>
<name>A0ABY8CIU4_9ARCH</name>